<dbReference type="InterPro" id="IPR000182">
    <property type="entry name" value="GNAT_dom"/>
</dbReference>
<dbReference type="Gene3D" id="3.40.630.30">
    <property type="match status" value="1"/>
</dbReference>
<dbReference type="AlphaFoldDB" id="A0A2L1U940"/>
<dbReference type="RefSeq" id="WP_077996588.1">
    <property type="nucleotide sequence ID" value="NZ_CP019655.1"/>
</dbReference>
<protein>
    <submittedName>
        <fullName evidence="2">Acetyltransferase, GNAT family</fullName>
    </submittedName>
</protein>
<keyword evidence="2" id="KW-0808">Transferase</keyword>
<accession>A0A2L1U940</accession>
<dbReference type="GeneID" id="64217260"/>
<name>A0A2L1U940_9BACL</name>
<organism evidence="2 3">
    <name type="scientific">Paenibacillus larvae subsp. larvae</name>
    <dbReference type="NCBI Taxonomy" id="147375"/>
    <lineage>
        <taxon>Bacteria</taxon>
        <taxon>Bacillati</taxon>
        <taxon>Bacillota</taxon>
        <taxon>Bacilli</taxon>
        <taxon>Bacillales</taxon>
        <taxon>Paenibacillaceae</taxon>
        <taxon>Paenibacillus</taxon>
    </lineage>
</organism>
<dbReference type="EMBL" id="CP019655">
    <property type="protein sequence ID" value="AVF24627.1"/>
    <property type="molecule type" value="Genomic_DNA"/>
</dbReference>
<dbReference type="SUPFAM" id="SSF55729">
    <property type="entry name" value="Acyl-CoA N-acyltransferases (Nat)"/>
    <property type="match status" value="1"/>
</dbReference>
<dbReference type="Proteomes" id="UP000239833">
    <property type="component" value="Chromosome"/>
</dbReference>
<dbReference type="Pfam" id="PF13527">
    <property type="entry name" value="Acetyltransf_9"/>
    <property type="match status" value="1"/>
</dbReference>
<feature type="domain" description="N-acetyltransferase" evidence="1">
    <location>
        <begin position="2"/>
        <end position="169"/>
    </location>
</feature>
<dbReference type="InterPro" id="IPR016181">
    <property type="entry name" value="Acyl_CoA_acyltransferase"/>
</dbReference>
<evidence type="ECO:0000313" key="3">
    <source>
        <dbReference type="Proteomes" id="UP000239833"/>
    </source>
</evidence>
<proteinExistence type="predicted"/>
<gene>
    <name evidence="2" type="ORF">ERICIII_00391</name>
</gene>
<dbReference type="CDD" id="cd04301">
    <property type="entry name" value="NAT_SF"/>
    <property type="match status" value="1"/>
</dbReference>
<evidence type="ECO:0000259" key="1">
    <source>
        <dbReference type="PROSITE" id="PS51186"/>
    </source>
</evidence>
<dbReference type="GO" id="GO:0016747">
    <property type="term" value="F:acyltransferase activity, transferring groups other than amino-acyl groups"/>
    <property type="evidence" value="ECO:0007669"/>
    <property type="project" value="InterPro"/>
</dbReference>
<evidence type="ECO:0000313" key="2">
    <source>
        <dbReference type="EMBL" id="AVF24627.1"/>
    </source>
</evidence>
<dbReference type="PROSITE" id="PS51186">
    <property type="entry name" value="GNAT"/>
    <property type="match status" value="1"/>
</dbReference>
<sequence>MTEYKLVREQEWSQAVSLADRVFRDDEQKSMAEGFPLVFSPALHQSYGAFKEGRLVAFIGLVPHLIRIGTAILKTFSIGAVCTDPDERGRGHAGRILELVQQHAADAGASLLLVSGARPLYTRAHCSPYGEMHRYGLTPDGVGTVRKLREGITVRGMEPTDLYAFHDLARARRFAFEQSPYELALLLRAEAYASCTKLAHRTLLAEENGKLLAFAVMSLPIPGITPRRAPFLVEWAGDPSVAAGLLIHAVQAYGLEKLEAVVPWHEQEFIKAMDGISYQIEQNYGTIHVLSPDHLLEQLRPYWQDQGLSDTNFQVRQEADGTYLLALAGKSHTLTAEEWVSLLFDPVSKTDLPAEWKKPLAACFPIPFPYVAGLNYV</sequence>
<reference evidence="3" key="1">
    <citation type="submission" date="2017-02" db="EMBL/GenBank/DDBJ databases">
        <title>Delineation of Paenibacillus larvae strains originating from foulbrood outbreaks.</title>
        <authorList>
            <person name="Beims H."/>
            <person name="Bunk B."/>
            <person name="Sproeer C."/>
            <person name="Mohr K.I."/>
            <person name="Pradella S."/>
            <person name="Guenther G."/>
            <person name="Rohde M."/>
            <person name="von der Ohe W."/>
            <person name="Steinert M."/>
        </authorList>
    </citation>
    <scope>NUCLEOTIDE SEQUENCE [LARGE SCALE GENOMIC DNA]</scope>
    <source>
        <strain evidence="3">Eric_III</strain>
    </source>
</reference>